<name>A0A2A7A2Q8_9FIRM</name>
<organism evidence="2 3">
    <name type="scientific">Faecalibacterium prausnitzii</name>
    <dbReference type="NCBI Taxonomy" id="853"/>
    <lineage>
        <taxon>Bacteria</taxon>
        <taxon>Bacillati</taxon>
        <taxon>Bacillota</taxon>
        <taxon>Clostridia</taxon>
        <taxon>Eubacteriales</taxon>
        <taxon>Oscillospiraceae</taxon>
        <taxon>Faecalibacterium</taxon>
    </lineage>
</organism>
<evidence type="ECO:0000313" key="3">
    <source>
        <dbReference type="Proteomes" id="UP000219901"/>
    </source>
</evidence>
<proteinExistence type="predicted"/>
<sequence>PPRTKGGHLSDIRPPEIEIELEKEIEIEKEREGETGHPAPAAYGRYNNVILTDTELSGLKTELPDKWEYYIDRLSCHIASTGKQYHSHAATIYKWAQEDAAKGKAAPKQGIPDYSCKEGESL</sequence>
<dbReference type="EMBL" id="NMTV01000023">
    <property type="protein sequence ID" value="PDX73431.1"/>
    <property type="molecule type" value="Genomic_DNA"/>
</dbReference>
<reference evidence="2" key="2">
    <citation type="submission" date="2017-07" db="EMBL/GenBank/DDBJ databases">
        <authorList>
            <person name="Sun Z.S."/>
            <person name="Albrecht U."/>
            <person name="Echele G."/>
            <person name="Lee C.C."/>
        </authorList>
    </citation>
    <scope>NUCLEOTIDE SEQUENCE</scope>
    <source>
        <strain evidence="2">CNCM I 4546</strain>
    </source>
</reference>
<gene>
    <name evidence="2" type="ORF">CGS55_03030</name>
    <name evidence="1" type="ORF">CGS55_16725</name>
</gene>
<dbReference type="EMBL" id="NMTV01000194">
    <property type="protein sequence ID" value="PDX70875.1"/>
    <property type="molecule type" value="Genomic_DNA"/>
</dbReference>
<reference evidence="2 3" key="1">
    <citation type="journal article" date="2017" name="Front. Microbiol.">
        <title>New Insights into the Diversity of the Genus Faecalibacterium.</title>
        <authorList>
            <person name="Benevides L."/>
            <person name="Burman S."/>
            <person name="Martin R."/>
            <person name="Robert V."/>
            <person name="Thomas M."/>
            <person name="Miquel S."/>
            <person name="Chain F."/>
            <person name="Sokol H."/>
            <person name="Bermudez-Humaran L.G."/>
            <person name="Morrison M."/>
            <person name="Langella P."/>
            <person name="Azevedo V.A."/>
            <person name="Chatel J.M."/>
            <person name="Soares S."/>
        </authorList>
    </citation>
    <scope>NUCLEOTIDE SEQUENCE [LARGE SCALE GENOMIC DNA]</scope>
    <source>
        <strain evidence="2 3">CNCM I 4546</strain>
    </source>
</reference>
<dbReference type="AlphaFoldDB" id="A0A2A7A2Q8"/>
<evidence type="ECO:0000313" key="2">
    <source>
        <dbReference type="EMBL" id="PDX73431.1"/>
    </source>
</evidence>
<evidence type="ECO:0000313" key="1">
    <source>
        <dbReference type="EMBL" id="PDX70875.1"/>
    </source>
</evidence>
<comment type="caution">
    <text evidence="2">The sequence shown here is derived from an EMBL/GenBank/DDBJ whole genome shotgun (WGS) entry which is preliminary data.</text>
</comment>
<protein>
    <submittedName>
        <fullName evidence="2">Replication protein</fullName>
    </submittedName>
</protein>
<accession>A0A2A7A2Q8</accession>
<feature type="non-terminal residue" evidence="2">
    <location>
        <position position="1"/>
    </location>
</feature>
<dbReference type="Proteomes" id="UP000219901">
    <property type="component" value="Unassembled WGS sequence"/>
</dbReference>